<sequence>MGLFKAGSIMVHEFLLDLPKTQENITAQGSTSWKSQEKEVPEGEDDNKADDAQSEDGLEEDTLPRGKRIWRRNKKYTGPDWAVVEENEKKRVEAEARTRADLAELKRVVEAGLPQVERRVDDLSSVLGSLSTKVEHLEGTVQKQDGRAKKPVEAKEEQLTPPPFQSPFQIQVSAATPIGSLHSNA</sequence>
<evidence type="ECO:0000256" key="1">
    <source>
        <dbReference type="SAM" id="MobiDB-lite"/>
    </source>
</evidence>
<evidence type="ECO:0000313" key="3">
    <source>
        <dbReference type="Proteomes" id="UP000026960"/>
    </source>
</evidence>
<dbReference type="AlphaFoldDB" id="A0A0D3H1Y9"/>
<dbReference type="PaxDb" id="65489-OBART08G19880.1"/>
<feature type="compositionally biased region" description="Basic and acidic residues" evidence="1">
    <location>
        <begin position="137"/>
        <end position="158"/>
    </location>
</feature>
<dbReference type="Gramene" id="OBART08G19880.1">
    <property type="protein sequence ID" value="OBART08G19880.1"/>
    <property type="gene ID" value="OBART08G19880"/>
</dbReference>
<feature type="region of interest" description="Disordered" evidence="1">
    <location>
        <begin position="20"/>
        <end position="71"/>
    </location>
</feature>
<organism evidence="2">
    <name type="scientific">Oryza barthii</name>
    <dbReference type="NCBI Taxonomy" id="65489"/>
    <lineage>
        <taxon>Eukaryota</taxon>
        <taxon>Viridiplantae</taxon>
        <taxon>Streptophyta</taxon>
        <taxon>Embryophyta</taxon>
        <taxon>Tracheophyta</taxon>
        <taxon>Spermatophyta</taxon>
        <taxon>Magnoliopsida</taxon>
        <taxon>Liliopsida</taxon>
        <taxon>Poales</taxon>
        <taxon>Poaceae</taxon>
        <taxon>BOP clade</taxon>
        <taxon>Oryzoideae</taxon>
        <taxon>Oryzeae</taxon>
        <taxon>Oryzinae</taxon>
        <taxon>Oryza</taxon>
    </lineage>
</organism>
<feature type="compositionally biased region" description="Acidic residues" evidence="1">
    <location>
        <begin position="42"/>
        <end position="61"/>
    </location>
</feature>
<feature type="region of interest" description="Disordered" evidence="1">
    <location>
        <begin position="137"/>
        <end position="170"/>
    </location>
</feature>
<name>A0A0D3H1Y9_9ORYZ</name>
<dbReference type="HOGENOM" id="CLU_1463419_0_0_1"/>
<reference evidence="2" key="1">
    <citation type="journal article" date="2009" name="Rice">
        <title>De Novo Next Generation Sequencing of Plant Genomes.</title>
        <authorList>
            <person name="Rounsley S."/>
            <person name="Marri P.R."/>
            <person name="Yu Y."/>
            <person name="He R."/>
            <person name="Sisneros N."/>
            <person name="Goicoechea J.L."/>
            <person name="Lee S.J."/>
            <person name="Angelova A."/>
            <person name="Kudrna D."/>
            <person name="Luo M."/>
            <person name="Affourtit J."/>
            <person name="Desany B."/>
            <person name="Knight J."/>
            <person name="Niazi F."/>
            <person name="Egholm M."/>
            <person name="Wing R.A."/>
        </authorList>
    </citation>
    <scope>NUCLEOTIDE SEQUENCE [LARGE SCALE GENOMIC DNA]</scope>
    <source>
        <strain evidence="2">cv. IRGC 105608</strain>
    </source>
</reference>
<proteinExistence type="predicted"/>
<keyword evidence="3" id="KW-1185">Reference proteome</keyword>
<accession>A0A0D3H1Y9</accession>
<protein>
    <submittedName>
        <fullName evidence="2">Uncharacterized protein</fullName>
    </submittedName>
</protein>
<evidence type="ECO:0000313" key="2">
    <source>
        <dbReference type="EnsemblPlants" id="OBART08G19880.1"/>
    </source>
</evidence>
<feature type="compositionally biased region" description="Polar residues" evidence="1">
    <location>
        <begin position="21"/>
        <end position="34"/>
    </location>
</feature>
<dbReference type="Proteomes" id="UP000026960">
    <property type="component" value="Chromosome 8"/>
</dbReference>
<dbReference type="EnsemblPlants" id="OBART08G19880.1">
    <property type="protein sequence ID" value="OBART08G19880.1"/>
    <property type="gene ID" value="OBART08G19880"/>
</dbReference>
<reference evidence="2" key="2">
    <citation type="submission" date="2015-03" db="UniProtKB">
        <authorList>
            <consortium name="EnsemblPlants"/>
        </authorList>
    </citation>
    <scope>IDENTIFICATION</scope>
</reference>